<keyword evidence="2" id="KW-1185">Reference proteome</keyword>
<dbReference type="AlphaFoldDB" id="H8H2W2"/>
<name>H8H2W2_DEIGI</name>
<organism evidence="1 2">
    <name type="scientific">Deinococcus gobiensis (strain DSM 21396 / JCM 16679 / CGMCC 1.7299 / I-0)</name>
    <dbReference type="NCBI Taxonomy" id="745776"/>
    <lineage>
        <taxon>Bacteria</taxon>
        <taxon>Thermotogati</taxon>
        <taxon>Deinococcota</taxon>
        <taxon>Deinococci</taxon>
        <taxon>Deinococcales</taxon>
        <taxon>Deinococcaceae</taxon>
        <taxon>Deinococcus</taxon>
    </lineage>
</organism>
<sequence>MAINLEITRPNWLLELYEHLYPFDLVLHLEDGDVVAFSDDEDGLRRLTVTQSAPPEVTKSC</sequence>
<geneLocation type="plasmid" evidence="1 2">
    <name>P3</name>
</geneLocation>
<proteinExistence type="predicted"/>
<keyword evidence="1" id="KW-0614">Plasmid</keyword>
<gene>
    <name evidence="1" type="ordered locus">DGo_PC0067</name>
</gene>
<dbReference type="HOGENOM" id="CLU_2914846_0_0_0"/>
<reference evidence="1 2" key="1">
    <citation type="journal article" date="2012" name="PLoS ONE">
        <title>Genome sequence and transcriptome analysis of the radioresistant bacterium Deinococcus gobiensis: insights into the extreme environmental adaptations.</title>
        <authorList>
            <person name="Yuan M."/>
            <person name="Chen M."/>
            <person name="Zhang W."/>
            <person name="Lu W."/>
            <person name="Wang J."/>
            <person name="Yang M."/>
            <person name="Zhao P."/>
            <person name="Tang R."/>
            <person name="Li X."/>
            <person name="Hao Y."/>
            <person name="Zhou Z."/>
            <person name="Zhan Y."/>
            <person name="Yu H."/>
            <person name="Teng C."/>
            <person name="Yan Y."/>
            <person name="Ping S."/>
            <person name="Wang Y."/>
            <person name="Lin M."/>
        </authorList>
    </citation>
    <scope>NUCLEOTIDE SEQUENCE [LARGE SCALE GENOMIC DNA]</scope>
    <source>
        <strain evidence="2">DSM 21396 / JCM 16679 / CGMCC 1.7299 / I-0</strain>
        <plasmid evidence="1">P3</plasmid>
    </source>
</reference>
<accession>H8H2W2</accession>
<dbReference type="EMBL" id="CP002194">
    <property type="protein sequence ID" value="AFD27859.1"/>
    <property type="molecule type" value="Genomic_DNA"/>
</dbReference>
<evidence type="ECO:0000313" key="2">
    <source>
        <dbReference type="Proteomes" id="UP000007575"/>
    </source>
</evidence>
<evidence type="ECO:0000313" key="1">
    <source>
        <dbReference type="EMBL" id="AFD27859.1"/>
    </source>
</evidence>
<protein>
    <submittedName>
        <fullName evidence="1">Uncharacterized protein</fullName>
    </submittedName>
</protein>
<dbReference type="KEGG" id="dgo:DGo_PC0067"/>
<dbReference type="Proteomes" id="UP000007575">
    <property type="component" value="Plasmid P3"/>
</dbReference>